<sequence>MNKFEELFEEGKANVERLSVPDELEIRLRSALTSRRAPRRPLERWKVSIAVILVAFSLIAYNYDALAYYGKQLLGYDQIMNGTLKQLNTLGKGQSIGKSYTFKNGFTLTLDGVMLDSNQLLLFSTLKAPAGELEHGDMTPMMTIKGLFGEYMENNSTGQISADNTEIKSVTSFAPPKFFEKNLTLTVSITDKGTTDRGNITFTLNRNTAMGYTLKKNINETFNVDGNKIHIDSLLASPTKTVIEGSVMNILELAEAKLSGEEHLKHISLNSFDLRLYANDKEVAIQGGGMGTNFHGITFNEDYDALPTDLQKLEIKLVSLGADHQVNKSFNLKIGSDNSALNILGQTIEIKKVYTSGGDTYITLSSEDGVVLTKVYLLMDGKQVSLNDTQNDRYDKIMEGKSDKVIHTRTLHFPGTGQNLELDVQRMTYVKTYNEVLNIPLK</sequence>
<keyword evidence="1" id="KW-1133">Transmembrane helix</keyword>
<dbReference type="RefSeq" id="WP_047808022.1">
    <property type="nucleotide sequence ID" value="NZ_LDZY01000001.1"/>
</dbReference>
<dbReference type="AlphaFoldDB" id="A0A0J1FW28"/>
<evidence type="ECO:0000313" key="4">
    <source>
        <dbReference type="Proteomes" id="UP000036356"/>
    </source>
</evidence>
<name>A0A0J1FW28_9FIRM</name>
<protein>
    <recommendedName>
        <fullName evidence="2">DUF4179 domain-containing protein</fullName>
    </recommendedName>
</protein>
<dbReference type="EMBL" id="LDZY01000001">
    <property type="protein sequence ID" value="KLU67629.1"/>
    <property type="molecule type" value="Genomic_DNA"/>
</dbReference>
<dbReference type="InterPro" id="IPR025436">
    <property type="entry name" value="DUF4179"/>
</dbReference>
<keyword evidence="4" id="KW-1185">Reference proteome</keyword>
<evidence type="ECO:0000256" key="1">
    <source>
        <dbReference type="SAM" id="Phobius"/>
    </source>
</evidence>
<dbReference type="Pfam" id="PF13786">
    <property type="entry name" value="DUF4179"/>
    <property type="match status" value="1"/>
</dbReference>
<comment type="caution">
    <text evidence="3">The sequence shown here is derived from an EMBL/GenBank/DDBJ whole genome shotgun (WGS) entry which is preliminary data.</text>
</comment>
<keyword evidence="1" id="KW-0812">Transmembrane</keyword>
<accession>A0A0J1FW28</accession>
<evidence type="ECO:0000259" key="2">
    <source>
        <dbReference type="Pfam" id="PF13786"/>
    </source>
</evidence>
<feature type="domain" description="DUF4179" evidence="2">
    <location>
        <begin position="44"/>
        <end position="127"/>
    </location>
</feature>
<evidence type="ECO:0000313" key="3">
    <source>
        <dbReference type="EMBL" id="KLU67629.1"/>
    </source>
</evidence>
<dbReference type="Proteomes" id="UP000036356">
    <property type="component" value="Unassembled WGS sequence"/>
</dbReference>
<proteinExistence type="predicted"/>
<dbReference type="PATRIC" id="fig|476652.3.peg.23"/>
<gene>
    <name evidence="3" type="ORF">DEAC_c00230</name>
</gene>
<organism evidence="3 4">
    <name type="scientific">Desulfosporosinus acididurans</name>
    <dbReference type="NCBI Taxonomy" id="476652"/>
    <lineage>
        <taxon>Bacteria</taxon>
        <taxon>Bacillati</taxon>
        <taxon>Bacillota</taxon>
        <taxon>Clostridia</taxon>
        <taxon>Eubacteriales</taxon>
        <taxon>Desulfitobacteriaceae</taxon>
        <taxon>Desulfosporosinus</taxon>
    </lineage>
</organism>
<feature type="transmembrane region" description="Helical" evidence="1">
    <location>
        <begin position="45"/>
        <end position="63"/>
    </location>
</feature>
<keyword evidence="1" id="KW-0472">Membrane</keyword>
<reference evidence="3 4" key="1">
    <citation type="submission" date="2015-06" db="EMBL/GenBank/DDBJ databases">
        <title>Draft genome of the moderately acidophilic sulfate reducer Candidatus Desulfosporosinus acididurans strain M1.</title>
        <authorList>
            <person name="Poehlein A."/>
            <person name="Petzsch P."/>
            <person name="Johnson B.D."/>
            <person name="Schloemann M."/>
            <person name="Daniel R."/>
            <person name="Muehling M."/>
        </authorList>
    </citation>
    <scope>NUCLEOTIDE SEQUENCE [LARGE SCALE GENOMIC DNA]</scope>
    <source>
        <strain evidence="3 4">M1</strain>
    </source>
</reference>